<feature type="domain" description="Transcription regulator PadR C-terminal" evidence="2">
    <location>
        <begin position="107"/>
        <end position="173"/>
    </location>
</feature>
<dbReference type="Pfam" id="PF03551">
    <property type="entry name" value="PadR"/>
    <property type="match status" value="1"/>
</dbReference>
<dbReference type="RefSeq" id="WP_119599583.1">
    <property type="nucleotide sequence ID" value="NZ_QXQA01000005.1"/>
</dbReference>
<evidence type="ECO:0000313" key="4">
    <source>
        <dbReference type="Proteomes" id="UP000266482"/>
    </source>
</evidence>
<reference evidence="3 4" key="1">
    <citation type="submission" date="2018-09" db="EMBL/GenBank/DDBJ databases">
        <title>Paenibacillus aracenensis nov. sp. isolated from a cave in southern Spain.</title>
        <authorList>
            <person name="Jurado V."/>
            <person name="Gutierrez-Patricio S."/>
            <person name="Gonzalez-Pimentel J.L."/>
            <person name="Miller A.Z."/>
            <person name="Laiz L."/>
            <person name="Saiz-Jimenez C."/>
        </authorList>
    </citation>
    <scope>NUCLEOTIDE SEQUENCE [LARGE SCALE GENOMIC DNA]</scope>
    <source>
        <strain evidence="3 4">DSM 22867</strain>
    </source>
</reference>
<gene>
    <name evidence="3" type="ORF">D3P08_10125</name>
</gene>
<keyword evidence="4" id="KW-1185">Reference proteome</keyword>
<feature type="domain" description="Transcription regulator PadR N-terminal" evidence="1">
    <location>
        <begin position="7"/>
        <end position="82"/>
    </location>
</feature>
<dbReference type="SUPFAM" id="SSF46785">
    <property type="entry name" value="Winged helix' DNA-binding domain"/>
    <property type="match status" value="1"/>
</dbReference>
<evidence type="ECO:0000259" key="1">
    <source>
        <dbReference type="Pfam" id="PF03551"/>
    </source>
</evidence>
<dbReference type="PANTHER" id="PTHR33169:SF27">
    <property type="entry name" value="TRANSCRIPTIONAL REGULATOR PADR FAMILY PROTEIN"/>
    <property type="match status" value="1"/>
</dbReference>
<dbReference type="AlphaFoldDB" id="A0A3A1V0N9"/>
<dbReference type="PANTHER" id="PTHR33169">
    <property type="entry name" value="PADR-FAMILY TRANSCRIPTIONAL REGULATOR"/>
    <property type="match status" value="1"/>
</dbReference>
<evidence type="ECO:0000259" key="2">
    <source>
        <dbReference type="Pfam" id="PF10400"/>
    </source>
</evidence>
<comment type="caution">
    <text evidence="3">The sequence shown here is derived from an EMBL/GenBank/DDBJ whole genome shotgun (WGS) entry which is preliminary data.</text>
</comment>
<sequence>MSMKLLVLGLLIEKNRHPYDIRQTIKGRNWHVAFKIRDGSLYYAVDQMRADGLIEAAEVIPVPGDNRPDKTIYRITEKGKASFLELLQKQMNQTAYPEHPIFSALPFVSVADKEKTMTLLGRQLAACKARIELMREVAERKEGALPRGSVHLIRGILRFSEVEKEWLEEIIAEAESGLLFEPKPLEKS</sequence>
<accession>A0A3A1V0N9</accession>
<dbReference type="EMBL" id="QXQA01000005">
    <property type="protein sequence ID" value="RIX53002.1"/>
    <property type="molecule type" value="Genomic_DNA"/>
</dbReference>
<name>A0A3A1V0N9_9BACL</name>
<dbReference type="OrthoDB" id="9808762at2"/>
<evidence type="ECO:0000313" key="3">
    <source>
        <dbReference type="EMBL" id="RIX53002.1"/>
    </source>
</evidence>
<protein>
    <submittedName>
        <fullName evidence="3">PadR family transcriptional regulator</fullName>
    </submittedName>
</protein>
<dbReference type="InterPro" id="IPR036388">
    <property type="entry name" value="WH-like_DNA-bd_sf"/>
</dbReference>
<proteinExistence type="predicted"/>
<dbReference type="InterPro" id="IPR036390">
    <property type="entry name" value="WH_DNA-bd_sf"/>
</dbReference>
<organism evidence="3 4">
    <name type="scientific">Paenibacillus nanensis</name>
    <dbReference type="NCBI Taxonomy" id="393251"/>
    <lineage>
        <taxon>Bacteria</taxon>
        <taxon>Bacillati</taxon>
        <taxon>Bacillota</taxon>
        <taxon>Bacilli</taxon>
        <taxon>Bacillales</taxon>
        <taxon>Paenibacillaceae</taxon>
        <taxon>Paenibacillus</taxon>
    </lineage>
</organism>
<dbReference type="InterPro" id="IPR018309">
    <property type="entry name" value="Tscrpt_reg_PadR_C"/>
</dbReference>
<dbReference type="Gene3D" id="1.10.10.10">
    <property type="entry name" value="Winged helix-like DNA-binding domain superfamily/Winged helix DNA-binding domain"/>
    <property type="match status" value="1"/>
</dbReference>
<dbReference type="InterPro" id="IPR005149">
    <property type="entry name" value="Tscrpt_reg_PadR_N"/>
</dbReference>
<dbReference type="InterPro" id="IPR052509">
    <property type="entry name" value="Metal_resp_DNA-bind_regulator"/>
</dbReference>
<dbReference type="Pfam" id="PF10400">
    <property type="entry name" value="Vir_act_alpha_C"/>
    <property type="match status" value="1"/>
</dbReference>
<dbReference type="Proteomes" id="UP000266482">
    <property type="component" value="Unassembled WGS sequence"/>
</dbReference>